<dbReference type="InterPro" id="IPR013103">
    <property type="entry name" value="RVT_2"/>
</dbReference>
<feature type="domain" description="Reverse transcriptase Ty1/copia-type" evidence="2">
    <location>
        <begin position="279"/>
        <end position="400"/>
    </location>
</feature>
<dbReference type="AlphaFoldDB" id="A5B9Y5"/>
<name>A5B9Y5_VITVI</name>
<accession>A5B9Y5</accession>
<dbReference type="PANTHER" id="PTHR11439:SF467">
    <property type="entry name" value="INTEGRASE CATALYTIC DOMAIN-CONTAINING PROTEIN"/>
    <property type="match status" value="1"/>
</dbReference>
<gene>
    <name evidence="3" type="ORF">VITISV_017105</name>
</gene>
<dbReference type="InterPro" id="IPR043502">
    <property type="entry name" value="DNA/RNA_pol_sf"/>
</dbReference>
<evidence type="ECO:0000259" key="2">
    <source>
        <dbReference type="Pfam" id="PF07727"/>
    </source>
</evidence>
<dbReference type="PANTHER" id="PTHR11439">
    <property type="entry name" value="GAG-POL-RELATED RETROTRANSPOSON"/>
    <property type="match status" value="1"/>
</dbReference>
<evidence type="ECO:0000256" key="1">
    <source>
        <dbReference type="SAM" id="MobiDB-lite"/>
    </source>
</evidence>
<dbReference type="EMBL" id="AM451778">
    <property type="protein sequence ID" value="CAN72138.1"/>
    <property type="molecule type" value="Genomic_DNA"/>
</dbReference>
<dbReference type="MEROPS" id="A11.005"/>
<proteinExistence type="predicted"/>
<dbReference type="SUPFAM" id="SSF56672">
    <property type="entry name" value="DNA/RNA polymerases"/>
    <property type="match status" value="1"/>
</dbReference>
<dbReference type="Pfam" id="PF07727">
    <property type="entry name" value="RVT_2"/>
    <property type="match status" value="1"/>
</dbReference>
<protein>
    <recommendedName>
        <fullName evidence="2">Reverse transcriptase Ty1/copia-type domain-containing protein</fullName>
    </recommendedName>
</protein>
<organism evidence="3">
    <name type="scientific">Vitis vinifera</name>
    <name type="common">Grape</name>
    <dbReference type="NCBI Taxonomy" id="29760"/>
    <lineage>
        <taxon>Eukaryota</taxon>
        <taxon>Viridiplantae</taxon>
        <taxon>Streptophyta</taxon>
        <taxon>Embryophyta</taxon>
        <taxon>Tracheophyta</taxon>
        <taxon>Spermatophyta</taxon>
        <taxon>Magnoliopsida</taxon>
        <taxon>eudicotyledons</taxon>
        <taxon>Gunneridae</taxon>
        <taxon>Pentapetalae</taxon>
        <taxon>rosids</taxon>
        <taxon>Vitales</taxon>
        <taxon>Vitaceae</taxon>
        <taxon>Viteae</taxon>
        <taxon>Vitis</taxon>
    </lineage>
</organism>
<feature type="region of interest" description="Disordered" evidence="1">
    <location>
        <begin position="393"/>
        <end position="414"/>
    </location>
</feature>
<evidence type="ECO:0000313" key="3">
    <source>
        <dbReference type="EMBL" id="CAN72138.1"/>
    </source>
</evidence>
<dbReference type="GO" id="GO:0004190">
    <property type="term" value="F:aspartic-type endopeptidase activity"/>
    <property type="evidence" value="ECO:0007669"/>
    <property type="project" value="UniProtKB-KW"/>
</dbReference>
<sequence>MELLQKLLTCDPSSTSTVGSSSIPQKGVCSKALNVFSKSNPWIFYSDAADHMINEITLFDYYQPCSESYKINTIDSCFSLVARKGTVIPPNNFRLLSILHVPKLMYNVLSISKVTKDLNCVTKLVPNYCEFQKETLRMQLQGEISGNSNQDQFWDIALPAHIAHPATNIALPAPVFESTTSTAPVTSGTFMRNYNIQTGRQPCKRRLELSRKMEPRNLTKLPMGKSTIGCKYKARSIVKGFTQTYGVDHQETFALITKLNTIRVLLSIAVNNDWPLHQLDQFPRVWFDRFTSSVMKPGYNQGQSDHTMLFKHSSDMKIVILIVYVDNIILTSDDEAKMINLKNTLSREFEIKHLGALRYFLGMEVAQTSSEISVSQRKYVFFLLEETGMLKCRPTDTPMEQNSKLSDEEEIPPVDNGQHQRLVAKLIYLSHTRSNIAFLVSVVSQFMHAPTENDTWNTR</sequence>
<reference evidence="3" key="1">
    <citation type="journal article" date="2007" name="PLoS ONE">
        <title>The first genome sequence of an elite grapevine cultivar (Pinot noir Vitis vinifera L.): coping with a highly heterozygous genome.</title>
        <authorList>
            <person name="Velasco R."/>
            <person name="Zharkikh A."/>
            <person name="Troggio M."/>
            <person name="Cartwright D.A."/>
            <person name="Cestaro A."/>
            <person name="Pruss D."/>
            <person name="Pindo M."/>
            <person name="FitzGerald L.M."/>
            <person name="Vezzulli S."/>
            <person name="Reid J."/>
            <person name="Malacarne G."/>
            <person name="Iliev D."/>
            <person name="Coppola G."/>
            <person name="Wardell B."/>
            <person name="Micheletti D."/>
            <person name="Macalma T."/>
            <person name="Facci M."/>
            <person name="Mitchell J.T."/>
            <person name="Perazzolli M."/>
            <person name="Eldredge G."/>
            <person name="Gatto P."/>
            <person name="Oyzerski R."/>
            <person name="Moretto M."/>
            <person name="Gutin N."/>
            <person name="Stefanini M."/>
            <person name="Chen Y."/>
            <person name="Segala C."/>
            <person name="Davenport C."/>
            <person name="Dematte L."/>
            <person name="Mraz A."/>
            <person name="Battilana J."/>
            <person name="Stormo K."/>
            <person name="Costa F."/>
            <person name="Tao Q."/>
            <person name="Si-Ammour A."/>
            <person name="Harkins T."/>
            <person name="Lackey A."/>
            <person name="Perbost C."/>
            <person name="Taillon B."/>
            <person name="Stella A."/>
            <person name="Solovyev V."/>
            <person name="Fawcett J.A."/>
            <person name="Sterck L."/>
            <person name="Vandepoele K."/>
            <person name="Grando S.M."/>
            <person name="Toppo S."/>
            <person name="Moser C."/>
            <person name="Lanchbury J."/>
            <person name="Bogden R."/>
            <person name="Skolnick M."/>
            <person name="Sgaramella V."/>
            <person name="Bhatnagar S.K."/>
            <person name="Fontana P."/>
            <person name="Gutin A."/>
            <person name="Van de Peer Y."/>
            <person name="Salamini F."/>
            <person name="Viola R."/>
        </authorList>
    </citation>
    <scope>NUCLEOTIDE SEQUENCE</scope>
</reference>